<dbReference type="EMBL" id="WHUW01000004">
    <property type="protein sequence ID" value="KAF8447727.1"/>
    <property type="molecule type" value="Genomic_DNA"/>
</dbReference>
<keyword evidence="1" id="KW-1133">Transmembrane helix</keyword>
<comment type="caution">
    <text evidence="2">The sequence shown here is derived from an EMBL/GenBank/DDBJ whole genome shotgun (WGS) entry which is preliminary data.</text>
</comment>
<keyword evidence="3" id="KW-1185">Reference proteome</keyword>
<dbReference type="AlphaFoldDB" id="A0AAD4C440"/>
<keyword evidence="1" id="KW-0812">Transmembrane</keyword>
<evidence type="ECO:0000313" key="3">
    <source>
        <dbReference type="Proteomes" id="UP001194468"/>
    </source>
</evidence>
<protein>
    <submittedName>
        <fullName evidence="2">Uncharacterized protein</fullName>
    </submittedName>
</protein>
<reference evidence="2" key="1">
    <citation type="submission" date="2019-10" db="EMBL/GenBank/DDBJ databases">
        <authorList>
            <consortium name="DOE Joint Genome Institute"/>
            <person name="Kuo A."/>
            <person name="Miyauchi S."/>
            <person name="Kiss E."/>
            <person name="Drula E."/>
            <person name="Kohler A."/>
            <person name="Sanchez-Garcia M."/>
            <person name="Andreopoulos B."/>
            <person name="Barry K.W."/>
            <person name="Bonito G."/>
            <person name="Buee M."/>
            <person name="Carver A."/>
            <person name="Chen C."/>
            <person name="Cichocki N."/>
            <person name="Clum A."/>
            <person name="Culley D."/>
            <person name="Crous P.W."/>
            <person name="Fauchery L."/>
            <person name="Girlanda M."/>
            <person name="Hayes R."/>
            <person name="Keri Z."/>
            <person name="LaButti K."/>
            <person name="Lipzen A."/>
            <person name="Lombard V."/>
            <person name="Magnuson J."/>
            <person name="Maillard F."/>
            <person name="Morin E."/>
            <person name="Murat C."/>
            <person name="Nolan M."/>
            <person name="Ohm R."/>
            <person name="Pangilinan J."/>
            <person name="Pereira M."/>
            <person name="Perotto S."/>
            <person name="Peter M."/>
            <person name="Riley R."/>
            <person name="Sitrit Y."/>
            <person name="Stielow B."/>
            <person name="Szollosi G."/>
            <person name="Zifcakova L."/>
            <person name="Stursova M."/>
            <person name="Spatafora J.W."/>
            <person name="Tedersoo L."/>
            <person name="Vaario L.-M."/>
            <person name="Yamada A."/>
            <person name="Yan M."/>
            <person name="Wang P."/>
            <person name="Xu J."/>
            <person name="Bruns T."/>
            <person name="Baldrian P."/>
            <person name="Vilgalys R."/>
            <person name="Henrissat B."/>
            <person name="Grigoriev I.V."/>
            <person name="Hibbett D."/>
            <person name="Nagy L.G."/>
            <person name="Martin F.M."/>
        </authorList>
    </citation>
    <scope>NUCLEOTIDE SEQUENCE</scope>
    <source>
        <strain evidence="2">BED1</strain>
    </source>
</reference>
<gene>
    <name evidence="2" type="ORF">L210DRAFT_3527040</name>
</gene>
<feature type="transmembrane region" description="Helical" evidence="1">
    <location>
        <begin position="6"/>
        <end position="33"/>
    </location>
</feature>
<accession>A0AAD4C440</accession>
<dbReference type="Proteomes" id="UP001194468">
    <property type="component" value="Unassembled WGS sequence"/>
</dbReference>
<keyword evidence="1" id="KW-0472">Membrane</keyword>
<evidence type="ECO:0000313" key="2">
    <source>
        <dbReference type="EMBL" id="KAF8447727.1"/>
    </source>
</evidence>
<reference evidence="2" key="2">
    <citation type="journal article" date="2020" name="Nat. Commun.">
        <title>Large-scale genome sequencing of mycorrhizal fungi provides insights into the early evolution of symbiotic traits.</title>
        <authorList>
            <person name="Miyauchi S."/>
            <person name="Kiss E."/>
            <person name="Kuo A."/>
            <person name="Drula E."/>
            <person name="Kohler A."/>
            <person name="Sanchez-Garcia M."/>
            <person name="Morin E."/>
            <person name="Andreopoulos B."/>
            <person name="Barry K.W."/>
            <person name="Bonito G."/>
            <person name="Buee M."/>
            <person name="Carver A."/>
            <person name="Chen C."/>
            <person name="Cichocki N."/>
            <person name="Clum A."/>
            <person name="Culley D."/>
            <person name="Crous P.W."/>
            <person name="Fauchery L."/>
            <person name="Girlanda M."/>
            <person name="Hayes R.D."/>
            <person name="Keri Z."/>
            <person name="LaButti K."/>
            <person name="Lipzen A."/>
            <person name="Lombard V."/>
            <person name="Magnuson J."/>
            <person name="Maillard F."/>
            <person name="Murat C."/>
            <person name="Nolan M."/>
            <person name="Ohm R.A."/>
            <person name="Pangilinan J."/>
            <person name="Pereira M.F."/>
            <person name="Perotto S."/>
            <person name="Peter M."/>
            <person name="Pfister S."/>
            <person name="Riley R."/>
            <person name="Sitrit Y."/>
            <person name="Stielow J.B."/>
            <person name="Szollosi G."/>
            <person name="Zifcakova L."/>
            <person name="Stursova M."/>
            <person name="Spatafora J.W."/>
            <person name="Tedersoo L."/>
            <person name="Vaario L.M."/>
            <person name="Yamada A."/>
            <person name="Yan M."/>
            <person name="Wang P."/>
            <person name="Xu J."/>
            <person name="Bruns T."/>
            <person name="Baldrian P."/>
            <person name="Vilgalys R."/>
            <person name="Dunand C."/>
            <person name="Henrissat B."/>
            <person name="Grigoriev I.V."/>
            <person name="Hibbett D."/>
            <person name="Nagy L.G."/>
            <person name="Martin F.M."/>
        </authorList>
    </citation>
    <scope>NUCLEOTIDE SEQUENCE</scope>
    <source>
        <strain evidence="2">BED1</strain>
    </source>
</reference>
<proteinExistence type="predicted"/>
<sequence length="122" mass="13344">MRSDVFFALVEFLLAAFEVTFASVYILASWIVFWSGVVEGIRVERVGGCEGVLCELGFGRGQRGFERRNGHIHITRGCGGLGVAGSCRSQRSMSPIDSSPINLRSKKWYCGTSGANAARHRD</sequence>
<organism evidence="2 3">
    <name type="scientific">Boletus edulis BED1</name>
    <dbReference type="NCBI Taxonomy" id="1328754"/>
    <lineage>
        <taxon>Eukaryota</taxon>
        <taxon>Fungi</taxon>
        <taxon>Dikarya</taxon>
        <taxon>Basidiomycota</taxon>
        <taxon>Agaricomycotina</taxon>
        <taxon>Agaricomycetes</taxon>
        <taxon>Agaricomycetidae</taxon>
        <taxon>Boletales</taxon>
        <taxon>Boletineae</taxon>
        <taxon>Boletaceae</taxon>
        <taxon>Boletoideae</taxon>
        <taxon>Boletus</taxon>
    </lineage>
</organism>
<name>A0AAD4C440_BOLED</name>
<evidence type="ECO:0000256" key="1">
    <source>
        <dbReference type="SAM" id="Phobius"/>
    </source>
</evidence>